<dbReference type="RefSeq" id="WP_250930486.1">
    <property type="nucleotide sequence ID" value="NZ_JAMQBK010000056.1"/>
</dbReference>
<proteinExistence type="predicted"/>
<accession>A0ABT0U922</accession>
<dbReference type="Pfam" id="PF13376">
    <property type="entry name" value="OmdA"/>
    <property type="match status" value="1"/>
</dbReference>
<keyword evidence="2" id="KW-1185">Reference proteome</keyword>
<gene>
    <name evidence="1" type="ORF">NB063_19735</name>
</gene>
<evidence type="ECO:0000313" key="1">
    <source>
        <dbReference type="EMBL" id="MCM2372851.1"/>
    </source>
</evidence>
<comment type="caution">
    <text evidence="1">The sequence shown here is derived from an EMBL/GenBank/DDBJ whole genome shotgun (WGS) entry which is preliminary data.</text>
</comment>
<organism evidence="1 2">
    <name type="scientific">Aporhodopirellula aestuarii</name>
    <dbReference type="NCBI Taxonomy" id="2950107"/>
    <lineage>
        <taxon>Bacteria</taxon>
        <taxon>Pseudomonadati</taxon>
        <taxon>Planctomycetota</taxon>
        <taxon>Planctomycetia</taxon>
        <taxon>Pirellulales</taxon>
        <taxon>Pirellulaceae</taxon>
        <taxon>Aporhodopirellula</taxon>
    </lineage>
</organism>
<dbReference type="EMBL" id="JAMQBK010000056">
    <property type="protein sequence ID" value="MCM2372851.1"/>
    <property type="molecule type" value="Genomic_DNA"/>
</dbReference>
<evidence type="ECO:0000313" key="2">
    <source>
        <dbReference type="Proteomes" id="UP001202961"/>
    </source>
</evidence>
<protein>
    <submittedName>
        <fullName evidence="1">YdeI/OmpD-associated family protein</fullName>
    </submittedName>
</protein>
<dbReference type="Proteomes" id="UP001202961">
    <property type="component" value="Unassembled WGS sequence"/>
</dbReference>
<reference evidence="1 2" key="1">
    <citation type="journal article" date="2022" name="Syst. Appl. Microbiol.">
        <title>Rhodopirellula aestuarii sp. nov., a novel member of the genus Rhodopirellula isolated from brackish sediments collected in the Tagus River estuary, Portugal.</title>
        <authorList>
            <person name="Vitorino I.R."/>
            <person name="Klimek D."/>
            <person name="Calusinska M."/>
            <person name="Lobo-da-Cunha A."/>
            <person name="Vasconcelos V."/>
            <person name="Lage O.M."/>
        </authorList>
    </citation>
    <scope>NUCLEOTIDE SEQUENCE [LARGE SCALE GENOMIC DNA]</scope>
    <source>
        <strain evidence="1 2">ICT_H3.1</strain>
    </source>
</reference>
<name>A0ABT0U922_9BACT</name>
<sequence length="201" mass="22978">MVNPDPTKIVAFPLPKDLHQWLAANHATESELWVKIFKKGSKVPSVTWNEVVIETLCWGWIDGVKKSLDDRAYLQRITPRKPQSNWSKRNTEHVDRLIAEGRMEEPGLAQVAAAKADGRWENAYAPASELQVPEDFVAALNKKPKAKRFFATLTKSSRYLISHGLTTAKKPETRKRRFDKFMDMLVREEKPDFGFSKGEKA</sequence>